<evidence type="ECO:0000256" key="5">
    <source>
        <dbReference type="ARBA" id="ARBA00023157"/>
    </source>
</evidence>
<evidence type="ECO:0000256" key="3">
    <source>
        <dbReference type="ARBA" id="ARBA00023002"/>
    </source>
</evidence>
<dbReference type="Pfam" id="PF07731">
    <property type="entry name" value="Cu-oxidase_2"/>
    <property type="match status" value="1"/>
</dbReference>
<dbReference type="InterPro" id="IPR011706">
    <property type="entry name" value="Cu-oxidase_C"/>
</dbReference>
<feature type="domain" description="Plastocyanin-like" evidence="10">
    <location>
        <begin position="37"/>
        <end position="152"/>
    </location>
</feature>
<evidence type="ECO:0000259" key="10">
    <source>
        <dbReference type="Pfam" id="PF07732"/>
    </source>
</evidence>
<protein>
    <recommendedName>
        <fullName evidence="13">Laccase</fullName>
    </recommendedName>
</protein>
<evidence type="ECO:0000313" key="12">
    <source>
        <dbReference type="Proteomes" id="UP001148786"/>
    </source>
</evidence>
<accession>A0A9W8K050</accession>
<keyword evidence="5" id="KW-1015">Disulfide bond</keyword>
<dbReference type="GO" id="GO:0016491">
    <property type="term" value="F:oxidoreductase activity"/>
    <property type="evidence" value="ECO:0007669"/>
    <property type="project" value="UniProtKB-KW"/>
</dbReference>
<dbReference type="PANTHER" id="PTHR11709:SF511">
    <property type="entry name" value="LACCASE"/>
    <property type="match status" value="1"/>
</dbReference>
<organism evidence="11 12">
    <name type="scientific">Agrocybe chaxingu</name>
    <dbReference type="NCBI Taxonomy" id="84603"/>
    <lineage>
        <taxon>Eukaryota</taxon>
        <taxon>Fungi</taxon>
        <taxon>Dikarya</taxon>
        <taxon>Basidiomycota</taxon>
        <taxon>Agaricomycotina</taxon>
        <taxon>Agaricomycetes</taxon>
        <taxon>Agaricomycetidae</taxon>
        <taxon>Agaricales</taxon>
        <taxon>Agaricineae</taxon>
        <taxon>Strophariaceae</taxon>
        <taxon>Agrocybe</taxon>
    </lineage>
</organism>
<dbReference type="Pfam" id="PF00394">
    <property type="entry name" value="Cu-oxidase"/>
    <property type="match status" value="1"/>
</dbReference>
<evidence type="ECO:0000259" key="8">
    <source>
        <dbReference type="Pfam" id="PF00394"/>
    </source>
</evidence>
<dbReference type="InterPro" id="IPR045087">
    <property type="entry name" value="Cu-oxidase_fam"/>
</dbReference>
<dbReference type="AlphaFoldDB" id="A0A9W8K050"/>
<dbReference type="PANTHER" id="PTHR11709">
    <property type="entry name" value="MULTI-COPPER OXIDASE"/>
    <property type="match status" value="1"/>
</dbReference>
<dbReference type="InterPro" id="IPR011707">
    <property type="entry name" value="Cu-oxidase-like_N"/>
</dbReference>
<dbReference type="InterPro" id="IPR033138">
    <property type="entry name" value="Cu_oxidase_CS"/>
</dbReference>
<dbReference type="Pfam" id="PF07732">
    <property type="entry name" value="Cu-oxidase_3"/>
    <property type="match status" value="1"/>
</dbReference>
<dbReference type="EMBL" id="JANKHO010000594">
    <property type="protein sequence ID" value="KAJ3508097.1"/>
    <property type="molecule type" value="Genomic_DNA"/>
</dbReference>
<evidence type="ECO:0008006" key="13">
    <source>
        <dbReference type="Google" id="ProtNLM"/>
    </source>
</evidence>
<evidence type="ECO:0000256" key="1">
    <source>
        <dbReference type="ARBA" id="ARBA00010609"/>
    </source>
</evidence>
<dbReference type="FunFam" id="2.60.40.420:FF:000045">
    <property type="entry name" value="Laccase 2"/>
    <property type="match status" value="1"/>
</dbReference>
<dbReference type="Gene3D" id="2.60.40.420">
    <property type="entry name" value="Cupredoxins - blue copper proteins"/>
    <property type="match status" value="3"/>
</dbReference>
<comment type="similarity">
    <text evidence="1">Belongs to the multicopper oxidase family.</text>
</comment>
<dbReference type="CDD" id="cd13856">
    <property type="entry name" value="CuRO_1_Tv-LCC_like"/>
    <property type="match status" value="1"/>
</dbReference>
<dbReference type="InterPro" id="IPR002355">
    <property type="entry name" value="Cu_oxidase_Cu_BS"/>
</dbReference>
<feature type="domain" description="Plastocyanin-like" evidence="9">
    <location>
        <begin position="350"/>
        <end position="416"/>
    </location>
</feature>
<dbReference type="PROSITE" id="PS00079">
    <property type="entry name" value="MULTICOPPER_OXIDASE1"/>
    <property type="match status" value="2"/>
</dbReference>
<dbReference type="Proteomes" id="UP001148786">
    <property type="component" value="Unassembled WGS sequence"/>
</dbReference>
<keyword evidence="3" id="KW-0560">Oxidoreductase</keyword>
<evidence type="ECO:0000256" key="4">
    <source>
        <dbReference type="ARBA" id="ARBA00023008"/>
    </source>
</evidence>
<keyword evidence="2" id="KW-0479">Metal-binding</keyword>
<feature type="domain" description="Plastocyanin-like" evidence="8">
    <location>
        <begin position="164"/>
        <end position="310"/>
    </location>
</feature>
<dbReference type="PROSITE" id="PS00080">
    <property type="entry name" value="MULTICOPPER_OXIDASE2"/>
    <property type="match status" value="1"/>
</dbReference>
<feature type="signal peptide" evidence="7">
    <location>
        <begin position="1"/>
        <end position="22"/>
    </location>
</feature>
<gene>
    <name evidence="11" type="ORF">NLJ89_g5941</name>
</gene>
<dbReference type="OrthoDB" id="2121828at2759"/>
<keyword evidence="12" id="KW-1185">Reference proteome</keyword>
<proteinExistence type="inferred from homology"/>
<keyword evidence="6" id="KW-0325">Glycoprotein</keyword>
<dbReference type="InterPro" id="IPR001117">
    <property type="entry name" value="Cu-oxidase_2nd"/>
</dbReference>
<evidence type="ECO:0000256" key="7">
    <source>
        <dbReference type="SAM" id="SignalP"/>
    </source>
</evidence>
<evidence type="ECO:0000313" key="11">
    <source>
        <dbReference type="EMBL" id="KAJ3508097.1"/>
    </source>
</evidence>
<dbReference type="InterPro" id="IPR008972">
    <property type="entry name" value="Cupredoxin"/>
</dbReference>
<evidence type="ECO:0000259" key="9">
    <source>
        <dbReference type="Pfam" id="PF07731"/>
    </source>
</evidence>
<evidence type="ECO:0000256" key="2">
    <source>
        <dbReference type="ARBA" id="ARBA00022723"/>
    </source>
</evidence>
<reference evidence="11" key="1">
    <citation type="submission" date="2022-07" db="EMBL/GenBank/DDBJ databases">
        <title>Genome Sequence of Agrocybe chaxingu.</title>
        <authorList>
            <person name="Buettner E."/>
        </authorList>
    </citation>
    <scope>NUCLEOTIDE SEQUENCE</scope>
    <source>
        <strain evidence="11">MP-N11</strain>
    </source>
</reference>
<keyword evidence="4" id="KW-0186">Copper</keyword>
<dbReference type="GO" id="GO:0005507">
    <property type="term" value="F:copper ion binding"/>
    <property type="evidence" value="ECO:0007669"/>
    <property type="project" value="InterPro"/>
</dbReference>
<sequence>MVLFSHPLPLLSTLLFLSSCLAAVGPSATLNVVNKVIGPDGFNRSTVLVDGVHPGPLIKGFKGDTFRLNVKNALSDPTMLRTTSVHWHGILQHGTVWADGPVGVTQCPIASGHSFLYQFPVRNQAGTFWYHSHFDTQYCDGLRGPMVVYDPKDPHKHRYDVDDESTVITLSDWYHVKAPVIGFGPAMSNATLINGKGRFVDGPKVDLAVINVRHGCRYRFRLVSLSCDPNYMFSIDGHDMTIIEVDGENTRPWTVDRIQIFAGQRYSFILTANKKVGNYWIRALPDVGFNGLPRGFDGGVNSAILRYQGARNADPTTTQLAQPKLLKDADLHPLTNPSAPGHPFPGGADHAFSVVRSANKSKFNFKDPVRRDVVSIGDPGSQVTIRFTTDNPGPFFLHCHIEFHLKAGLAIVFAEDIKNIKAANPTPPSWDKLCPIFSALPPSATSVVMGPTPATAA</sequence>
<keyword evidence="7" id="KW-0732">Signal</keyword>
<name>A0A9W8K050_9AGAR</name>
<comment type="caution">
    <text evidence="11">The sequence shown here is derived from an EMBL/GenBank/DDBJ whole genome shotgun (WGS) entry which is preliminary data.</text>
</comment>
<evidence type="ECO:0000256" key="6">
    <source>
        <dbReference type="ARBA" id="ARBA00023180"/>
    </source>
</evidence>
<feature type="chain" id="PRO_5040796722" description="Laccase" evidence="7">
    <location>
        <begin position="23"/>
        <end position="457"/>
    </location>
</feature>
<dbReference type="SUPFAM" id="SSF49503">
    <property type="entry name" value="Cupredoxins"/>
    <property type="match status" value="3"/>
</dbReference>